<protein>
    <submittedName>
        <fullName evidence="2">Uncharacterized protein</fullName>
    </submittedName>
</protein>
<gene>
    <name evidence="2" type="ORF">GUJ93_ZPchr0005g15933</name>
</gene>
<reference evidence="2" key="1">
    <citation type="journal article" date="2021" name="bioRxiv">
        <title>Whole Genome Assembly and Annotation of Northern Wild Rice, Zizania palustris L., Supports a Whole Genome Duplication in the Zizania Genus.</title>
        <authorList>
            <person name="Haas M."/>
            <person name="Kono T."/>
            <person name="Macchietto M."/>
            <person name="Millas R."/>
            <person name="McGilp L."/>
            <person name="Shao M."/>
            <person name="Duquette J."/>
            <person name="Hirsch C.N."/>
            <person name="Kimball J."/>
        </authorList>
    </citation>
    <scope>NUCLEOTIDE SEQUENCE</scope>
    <source>
        <tissue evidence="2">Fresh leaf tissue</tissue>
    </source>
</reference>
<feature type="region of interest" description="Disordered" evidence="1">
    <location>
        <begin position="62"/>
        <end position="156"/>
    </location>
</feature>
<dbReference type="EMBL" id="JAAALK010000284">
    <property type="protein sequence ID" value="KAG8067930.1"/>
    <property type="molecule type" value="Genomic_DNA"/>
</dbReference>
<feature type="compositionally biased region" description="Polar residues" evidence="1">
    <location>
        <begin position="121"/>
        <end position="134"/>
    </location>
</feature>
<sequence length="156" mass="15962">MSNVVVLYPSIAAGQLTPMMAPAKVFLERGFAVTVALLDDPISLPTMSSTIERVVASQSHPSVSFHSSVPRAPPSPPASTTYSGTSPSYASATSSSATFSAPGLCAPLSSTRSPSMPVKCQRSSAYRPTSSSPQVPAFSPSTSAPPAPFVPCQDAS</sequence>
<comment type="caution">
    <text evidence="2">The sequence shown here is derived from an EMBL/GenBank/DDBJ whole genome shotgun (WGS) entry which is preliminary data.</text>
</comment>
<accession>A0A8J5SW76</accession>
<evidence type="ECO:0000313" key="2">
    <source>
        <dbReference type="EMBL" id="KAG8067930.1"/>
    </source>
</evidence>
<proteinExistence type="predicted"/>
<organism evidence="2 3">
    <name type="scientific">Zizania palustris</name>
    <name type="common">Northern wild rice</name>
    <dbReference type="NCBI Taxonomy" id="103762"/>
    <lineage>
        <taxon>Eukaryota</taxon>
        <taxon>Viridiplantae</taxon>
        <taxon>Streptophyta</taxon>
        <taxon>Embryophyta</taxon>
        <taxon>Tracheophyta</taxon>
        <taxon>Spermatophyta</taxon>
        <taxon>Magnoliopsida</taxon>
        <taxon>Liliopsida</taxon>
        <taxon>Poales</taxon>
        <taxon>Poaceae</taxon>
        <taxon>BOP clade</taxon>
        <taxon>Oryzoideae</taxon>
        <taxon>Oryzeae</taxon>
        <taxon>Zizaniinae</taxon>
        <taxon>Zizania</taxon>
    </lineage>
</organism>
<dbReference type="AlphaFoldDB" id="A0A8J5SW76"/>
<dbReference type="Proteomes" id="UP000729402">
    <property type="component" value="Unassembled WGS sequence"/>
</dbReference>
<keyword evidence="3" id="KW-1185">Reference proteome</keyword>
<reference evidence="2" key="2">
    <citation type="submission" date="2021-02" db="EMBL/GenBank/DDBJ databases">
        <authorList>
            <person name="Kimball J.A."/>
            <person name="Haas M.W."/>
            <person name="Macchietto M."/>
            <person name="Kono T."/>
            <person name="Duquette J."/>
            <person name="Shao M."/>
        </authorList>
    </citation>
    <scope>NUCLEOTIDE SEQUENCE</scope>
    <source>
        <tissue evidence="2">Fresh leaf tissue</tissue>
    </source>
</reference>
<evidence type="ECO:0000256" key="1">
    <source>
        <dbReference type="SAM" id="MobiDB-lite"/>
    </source>
</evidence>
<evidence type="ECO:0000313" key="3">
    <source>
        <dbReference type="Proteomes" id="UP000729402"/>
    </source>
</evidence>
<name>A0A8J5SW76_ZIZPA</name>
<feature type="compositionally biased region" description="Low complexity" evidence="1">
    <location>
        <begin position="78"/>
        <end position="102"/>
    </location>
</feature>